<keyword evidence="1 4" id="KW-0378">Hydrolase</keyword>
<dbReference type="InterPro" id="IPR050266">
    <property type="entry name" value="AB_hydrolase_sf"/>
</dbReference>
<dbReference type="EMBL" id="JAJVCN010000001">
    <property type="protein sequence ID" value="MCE7003910.1"/>
    <property type="molecule type" value="Genomic_DNA"/>
</dbReference>
<evidence type="ECO:0000313" key="4">
    <source>
        <dbReference type="EMBL" id="MCE7003910.1"/>
    </source>
</evidence>
<dbReference type="Pfam" id="PF12697">
    <property type="entry name" value="Abhydrolase_6"/>
    <property type="match status" value="1"/>
</dbReference>
<gene>
    <name evidence="4" type="ORF">LWC34_13880</name>
</gene>
<evidence type="ECO:0000259" key="3">
    <source>
        <dbReference type="Pfam" id="PF12697"/>
    </source>
</evidence>
<feature type="chain" id="PRO_5046583936" evidence="2">
    <location>
        <begin position="25"/>
        <end position="335"/>
    </location>
</feature>
<reference evidence="4 5" key="1">
    <citation type="submission" date="2021-12" db="EMBL/GenBank/DDBJ databases">
        <title>Genome sequence of Kibdelosporangium philippinense ATCC 49844.</title>
        <authorList>
            <person name="Fedorov E.A."/>
            <person name="Omeragic M."/>
            <person name="Shalygina K.F."/>
            <person name="Maclea K.S."/>
        </authorList>
    </citation>
    <scope>NUCLEOTIDE SEQUENCE [LARGE SCALE GENOMIC DNA]</scope>
    <source>
        <strain evidence="4 5">ATCC 49844</strain>
    </source>
</reference>
<dbReference type="RefSeq" id="WP_233725460.1">
    <property type="nucleotide sequence ID" value="NZ_JAJVCN010000001.1"/>
</dbReference>
<keyword evidence="2" id="KW-0732">Signal</keyword>
<keyword evidence="5" id="KW-1185">Reference proteome</keyword>
<evidence type="ECO:0000256" key="2">
    <source>
        <dbReference type="SAM" id="SignalP"/>
    </source>
</evidence>
<comment type="caution">
    <text evidence="4">The sequence shown here is derived from an EMBL/GenBank/DDBJ whole genome shotgun (WGS) entry which is preliminary data.</text>
</comment>
<dbReference type="InterPro" id="IPR029058">
    <property type="entry name" value="AB_hydrolase_fold"/>
</dbReference>
<organism evidence="4 5">
    <name type="scientific">Kibdelosporangium philippinense</name>
    <dbReference type="NCBI Taxonomy" id="211113"/>
    <lineage>
        <taxon>Bacteria</taxon>
        <taxon>Bacillati</taxon>
        <taxon>Actinomycetota</taxon>
        <taxon>Actinomycetes</taxon>
        <taxon>Pseudonocardiales</taxon>
        <taxon>Pseudonocardiaceae</taxon>
        <taxon>Kibdelosporangium</taxon>
    </lineage>
</organism>
<name>A0ABS8ZAS8_9PSEU</name>
<dbReference type="GO" id="GO:0016787">
    <property type="term" value="F:hydrolase activity"/>
    <property type="evidence" value="ECO:0007669"/>
    <property type="project" value="UniProtKB-KW"/>
</dbReference>
<dbReference type="Proteomes" id="UP001521150">
    <property type="component" value="Unassembled WGS sequence"/>
</dbReference>
<sequence length="335" mass="34800">MISRLVAVALLSVTLLTPGGVATADPDSPSCVQADVPVHTLTVSGAMHGTLCQPAGPASDTVMVLVPGATYNSVYWDFPYQLNTYSFTKAMTAGGYATFALDRLGTGQSTRPLSVQLTTLTQADAVHDVIQALRAGAVGGTAFSKVILGGHSLGSVIAAVEAATFHDVDAVLITGASHQPNAINAAALLTVHTASVALLPGFPNHDAGYFTTVPGHRKPAFHDPDFVDPAALALDEATKDVVSYTEAPDGFALGVFTPYSALINVPVLVANGQRDSQFCGALAQCNGLWQLQESLYYLGSPALSFYLLPTAGHSINYNPDAPLLHAAVLNWANSL</sequence>
<feature type="signal peptide" evidence="2">
    <location>
        <begin position="1"/>
        <end position="24"/>
    </location>
</feature>
<protein>
    <submittedName>
        <fullName evidence="4">Alpha/beta hydrolase</fullName>
    </submittedName>
</protein>
<dbReference type="PANTHER" id="PTHR43798:SF31">
    <property type="entry name" value="AB HYDROLASE SUPERFAMILY PROTEIN YCLE"/>
    <property type="match status" value="1"/>
</dbReference>
<evidence type="ECO:0000256" key="1">
    <source>
        <dbReference type="ARBA" id="ARBA00022801"/>
    </source>
</evidence>
<dbReference type="SUPFAM" id="SSF53474">
    <property type="entry name" value="alpha/beta-Hydrolases"/>
    <property type="match status" value="1"/>
</dbReference>
<dbReference type="PANTHER" id="PTHR43798">
    <property type="entry name" value="MONOACYLGLYCEROL LIPASE"/>
    <property type="match status" value="1"/>
</dbReference>
<dbReference type="Gene3D" id="3.40.50.1820">
    <property type="entry name" value="alpha/beta hydrolase"/>
    <property type="match status" value="1"/>
</dbReference>
<accession>A0ABS8ZAS8</accession>
<evidence type="ECO:0000313" key="5">
    <source>
        <dbReference type="Proteomes" id="UP001521150"/>
    </source>
</evidence>
<feature type="domain" description="AB hydrolase-1" evidence="3">
    <location>
        <begin position="63"/>
        <end position="321"/>
    </location>
</feature>
<proteinExistence type="predicted"/>
<dbReference type="InterPro" id="IPR000073">
    <property type="entry name" value="AB_hydrolase_1"/>
</dbReference>